<accession>A0AC58TTB5</accession>
<gene>
    <name evidence="2" type="primary">LOC142176482</name>
</gene>
<evidence type="ECO:0000313" key="1">
    <source>
        <dbReference type="Proteomes" id="UP000790787"/>
    </source>
</evidence>
<organism evidence="1 2">
    <name type="scientific">Nicotiana tabacum</name>
    <name type="common">Common tobacco</name>
    <dbReference type="NCBI Taxonomy" id="4097"/>
    <lineage>
        <taxon>Eukaryota</taxon>
        <taxon>Viridiplantae</taxon>
        <taxon>Streptophyta</taxon>
        <taxon>Embryophyta</taxon>
        <taxon>Tracheophyta</taxon>
        <taxon>Spermatophyta</taxon>
        <taxon>Magnoliopsida</taxon>
        <taxon>eudicotyledons</taxon>
        <taxon>Gunneridae</taxon>
        <taxon>Pentapetalae</taxon>
        <taxon>asterids</taxon>
        <taxon>lamiids</taxon>
        <taxon>Solanales</taxon>
        <taxon>Solanaceae</taxon>
        <taxon>Nicotianoideae</taxon>
        <taxon>Nicotianeae</taxon>
        <taxon>Nicotiana</taxon>
    </lineage>
</organism>
<dbReference type="Proteomes" id="UP000790787">
    <property type="component" value="Chromosome 3"/>
</dbReference>
<keyword evidence="1" id="KW-1185">Reference proteome</keyword>
<evidence type="ECO:0000313" key="2">
    <source>
        <dbReference type="RefSeq" id="XP_075100457.1"/>
    </source>
</evidence>
<sequence length="543" mass="60152">MEIGEEMLGEISFPATTTSGNVNPAAGTTVFPLIDHNHPLFLQLTDTPGRTLISLQLTSSNNYEKVNVVVLSWIMNAVKTSLLSSVVYASNAHKVWEDLKERFDKINGSRVLYLHRETNLTQGTMSIAEYFSKILQFLKGLNESYSQSRSQTMMMSPIPSINKAYSLLIDQGSQRSLANFTQTSHIVESIEEVVFYSIKNPTNVGGNFKFRKNQVQYEYCHYKGHTMENCFKLHGYPSNFKGKKKRQSSGAYAKSILQMLSKGDGEGPESSTKLAAIGSLHLLGEGDCNEFEQLLSSLGIFHQSTCVYTPQQNGIIERKHRTILDMVQVFDCVCYAAYPGIVYKFSPRAILVVFLGYSSSQKGYVLYELNSKSLFVNRNVVFQEDIFPFKNMLSSGSTIFPIMDLISPISADPRLPTTDSSPDADVSPYEVGATSEGETPISPLANPHHIPDQSALPVGDIHDNTTHVDTPDEAHTNFAEAVDAAAPSVVVNLPNVIPTQVRKSSKPIRCCQLIQHVLRATNPQWVETMKLEIAALEENKTGS</sequence>
<proteinExistence type="predicted"/>
<reference evidence="1" key="1">
    <citation type="journal article" date="2014" name="Nat. Commun.">
        <title>The tobacco genome sequence and its comparison with those of tomato and potato.</title>
        <authorList>
            <person name="Sierro N."/>
            <person name="Battey J.N."/>
            <person name="Ouadi S."/>
            <person name="Bakaher N."/>
            <person name="Bovet L."/>
            <person name="Willig A."/>
            <person name="Goepfert S."/>
            <person name="Peitsch M.C."/>
            <person name="Ivanov N.V."/>
        </authorList>
    </citation>
    <scope>NUCLEOTIDE SEQUENCE [LARGE SCALE GENOMIC DNA]</scope>
</reference>
<reference evidence="2" key="2">
    <citation type="submission" date="2025-08" db="UniProtKB">
        <authorList>
            <consortium name="RefSeq"/>
        </authorList>
    </citation>
    <scope>IDENTIFICATION</scope>
    <source>
        <tissue evidence="2">Leaf</tissue>
    </source>
</reference>
<name>A0AC58TTB5_TOBAC</name>
<dbReference type="RefSeq" id="XP_075100457.1">
    <property type="nucleotide sequence ID" value="XM_075244356.1"/>
</dbReference>
<protein>
    <submittedName>
        <fullName evidence="2">Uncharacterized protein LOC142176482</fullName>
    </submittedName>
</protein>